<dbReference type="SUPFAM" id="SSF63825">
    <property type="entry name" value="YWTD domain"/>
    <property type="match status" value="1"/>
</dbReference>
<proteinExistence type="predicted"/>
<evidence type="ECO:0000256" key="1">
    <source>
        <dbReference type="SAM" id="MobiDB-lite"/>
    </source>
</evidence>
<sequence>MIEALALAACATLQVETAERGPSALVRVDLPSGAATPVAVLGERVNAIGYSAPQDLVYGVAESGRVVAFDRAGNQRQLPSRHSLPLRAAVAGAVVGERLVVRSGLQLLSVDVDPASANYLRVVRETWLHPEALAVDDFDADPVTGLLHGVASGQHGKAHVVAIDPAGGAVRTVPGTGELPGGPDYGSVALGRDGALYTTSNRHHGRSTLWRVALDGSGAVVRLGSGPEFRTLDSSGCLAAPPVVDPTTTATPTTPPTGTAVVPPGGPGTPSRTSAPAADPTTAPGTAETTAPTTPTTTASSAAPTEASTSSRGRTGLRVPQQRAEAAVPLDHDVRDQRRWGLTALLLIVGAAALGRMATRRR</sequence>
<evidence type="ECO:0000313" key="3">
    <source>
        <dbReference type="EMBL" id="GGP71123.1"/>
    </source>
</evidence>
<feature type="region of interest" description="Disordered" evidence="1">
    <location>
        <begin position="243"/>
        <end position="325"/>
    </location>
</feature>
<gene>
    <name evidence="3" type="ORF">GCM10010185_50200</name>
</gene>
<reference evidence="3" key="2">
    <citation type="submission" date="2020-09" db="EMBL/GenBank/DDBJ databases">
        <authorList>
            <person name="Sun Q."/>
            <person name="Ohkuma M."/>
        </authorList>
    </citation>
    <scope>NUCLEOTIDE SEQUENCE</scope>
    <source>
        <strain evidence="3">JCM 3313</strain>
    </source>
</reference>
<dbReference type="RefSeq" id="WP_189225771.1">
    <property type="nucleotide sequence ID" value="NZ_BMRG01000012.1"/>
</dbReference>
<evidence type="ECO:0000313" key="4">
    <source>
        <dbReference type="Proteomes" id="UP000639606"/>
    </source>
</evidence>
<name>A0A918EGD7_9PSEU</name>
<reference evidence="3" key="1">
    <citation type="journal article" date="2014" name="Int. J. Syst. Evol. Microbiol.">
        <title>Complete genome sequence of Corynebacterium casei LMG S-19264T (=DSM 44701T), isolated from a smear-ripened cheese.</title>
        <authorList>
            <consortium name="US DOE Joint Genome Institute (JGI-PGF)"/>
            <person name="Walter F."/>
            <person name="Albersmeier A."/>
            <person name="Kalinowski J."/>
            <person name="Ruckert C."/>
        </authorList>
    </citation>
    <scope>NUCLEOTIDE SEQUENCE</scope>
    <source>
        <strain evidence="3">JCM 3313</strain>
    </source>
</reference>
<comment type="caution">
    <text evidence="3">The sequence shown here is derived from an EMBL/GenBank/DDBJ whole genome shotgun (WGS) entry which is preliminary data.</text>
</comment>
<dbReference type="Proteomes" id="UP000639606">
    <property type="component" value="Unassembled WGS sequence"/>
</dbReference>
<feature type="compositionally biased region" description="Low complexity" evidence="1">
    <location>
        <begin position="243"/>
        <end position="311"/>
    </location>
</feature>
<keyword evidence="2" id="KW-1133">Transmembrane helix</keyword>
<feature type="transmembrane region" description="Helical" evidence="2">
    <location>
        <begin position="340"/>
        <end position="359"/>
    </location>
</feature>
<organism evidence="3 4">
    <name type="scientific">Saccharothrix coeruleofusca</name>
    <dbReference type="NCBI Taxonomy" id="33919"/>
    <lineage>
        <taxon>Bacteria</taxon>
        <taxon>Bacillati</taxon>
        <taxon>Actinomycetota</taxon>
        <taxon>Actinomycetes</taxon>
        <taxon>Pseudonocardiales</taxon>
        <taxon>Pseudonocardiaceae</taxon>
        <taxon>Saccharothrix</taxon>
    </lineage>
</organism>
<keyword evidence="4" id="KW-1185">Reference proteome</keyword>
<keyword evidence="2" id="KW-0812">Transmembrane</keyword>
<dbReference type="AlphaFoldDB" id="A0A918EGD7"/>
<accession>A0A918EGD7</accession>
<protein>
    <submittedName>
        <fullName evidence="3">Uncharacterized protein</fullName>
    </submittedName>
</protein>
<dbReference type="EMBL" id="BMRG01000012">
    <property type="protein sequence ID" value="GGP71123.1"/>
    <property type="molecule type" value="Genomic_DNA"/>
</dbReference>
<keyword evidence="2" id="KW-0472">Membrane</keyword>
<evidence type="ECO:0000256" key="2">
    <source>
        <dbReference type="SAM" id="Phobius"/>
    </source>
</evidence>